<accession>A0ABQ8M0K8</accession>
<organism evidence="3 4">
    <name type="scientific">Labeo rohita</name>
    <name type="common">Indian major carp</name>
    <name type="synonym">Cyprinus rohita</name>
    <dbReference type="NCBI Taxonomy" id="84645"/>
    <lineage>
        <taxon>Eukaryota</taxon>
        <taxon>Metazoa</taxon>
        <taxon>Chordata</taxon>
        <taxon>Craniata</taxon>
        <taxon>Vertebrata</taxon>
        <taxon>Euteleostomi</taxon>
        <taxon>Actinopterygii</taxon>
        <taxon>Neopterygii</taxon>
        <taxon>Teleostei</taxon>
        <taxon>Ostariophysi</taxon>
        <taxon>Cypriniformes</taxon>
        <taxon>Cyprinidae</taxon>
        <taxon>Labeoninae</taxon>
        <taxon>Labeonini</taxon>
        <taxon>Labeo</taxon>
    </lineage>
</organism>
<proteinExistence type="predicted"/>
<keyword evidence="4" id="KW-1185">Reference proteome</keyword>
<protein>
    <submittedName>
        <fullName evidence="3">Glucosyltransferase-I</fullName>
    </submittedName>
</protein>
<feature type="chain" id="PRO_5045163889" evidence="2">
    <location>
        <begin position="36"/>
        <end position="359"/>
    </location>
</feature>
<gene>
    <name evidence="3" type="ORF">H4Q32_024359</name>
</gene>
<feature type="region of interest" description="Disordered" evidence="1">
    <location>
        <begin position="53"/>
        <end position="99"/>
    </location>
</feature>
<evidence type="ECO:0000256" key="1">
    <source>
        <dbReference type="SAM" id="MobiDB-lite"/>
    </source>
</evidence>
<evidence type="ECO:0000313" key="4">
    <source>
        <dbReference type="Proteomes" id="UP000830375"/>
    </source>
</evidence>
<name>A0ABQ8M0K8_LABRO</name>
<reference evidence="3 4" key="1">
    <citation type="submission" date="2022-01" db="EMBL/GenBank/DDBJ databases">
        <title>A high-quality chromosome-level genome assembly of rohu carp, Labeo rohita.</title>
        <authorList>
            <person name="Arick M.A. II"/>
            <person name="Hsu C.-Y."/>
            <person name="Magbanua Z."/>
            <person name="Pechanova O."/>
            <person name="Grover C."/>
            <person name="Miller E."/>
            <person name="Thrash A."/>
            <person name="Ezzel L."/>
            <person name="Alam S."/>
            <person name="Benzie J."/>
            <person name="Hamilton M."/>
            <person name="Karsi A."/>
            <person name="Lawrence M.L."/>
            <person name="Peterson D.G."/>
        </authorList>
    </citation>
    <scope>NUCLEOTIDE SEQUENCE [LARGE SCALE GENOMIC DNA]</scope>
    <source>
        <strain evidence="4">BAU-BD-2019</strain>
        <tissue evidence="3">Blood</tissue>
    </source>
</reference>
<comment type="caution">
    <text evidence="3">The sequence shown here is derived from an EMBL/GenBank/DDBJ whole genome shotgun (WGS) entry which is preliminary data.</text>
</comment>
<keyword evidence="2" id="KW-0732">Signal</keyword>
<evidence type="ECO:0000313" key="3">
    <source>
        <dbReference type="EMBL" id="KAI2655752.1"/>
    </source>
</evidence>
<dbReference type="EMBL" id="JACTAM010000016">
    <property type="protein sequence ID" value="KAI2655752.1"/>
    <property type="molecule type" value="Genomic_DNA"/>
</dbReference>
<feature type="signal peptide" evidence="2">
    <location>
        <begin position="1"/>
        <end position="35"/>
    </location>
</feature>
<sequence length="359" mass="37595">MALGEIHCTIDISKARRSSKTGFLFFLLLQMSVLSEVWTSDSTTDTATTTVTTDAMSSTMSETASQSLTTANTVSVSSSTDQSSSMATSGSSMTASQSTNSSINNATGALTGINSTDTGILSVFLFAHLYYSCVVLSCPTFGCTTNCYAQYMNTTAKSCKSSEYFCEIMKQDAGYSVSCSASCGVSCGNGTLGNCSVSCCNTTNCLNNTLLSMSNSASSTVATTKPTTTTTTIKATVPATQANNGKKCHNIKCNGATCYKTNNAAIMMCPVGQDYCMLQKTSGTPESWQAGCSTDCRKMTVCTSTTTTCYLECCNATTSASCLKLTGDVNMPSSATRGLHCPTLLTASLLLLWIVKVFT</sequence>
<evidence type="ECO:0000256" key="2">
    <source>
        <dbReference type="SAM" id="SignalP"/>
    </source>
</evidence>
<dbReference type="Proteomes" id="UP000830375">
    <property type="component" value="Unassembled WGS sequence"/>
</dbReference>